<keyword evidence="2 7" id="KW-0699">rRNA-binding</keyword>
<evidence type="ECO:0000256" key="7">
    <source>
        <dbReference type="HAMAP-Rule" id="MF_00503"/>
    </source>
</evidence>
<dbReference type="Gene3D" id="3.40.5.10">
    <property type="entry name" value="Ribosomal protein L9, N-terminal domain"/>
    <property type="match status" value="1"/>
</dbReference>
<keyword evidence="5 7" id="KW-0687">Ribonucleoprotein</keyword>
<dbReference type="EMBL" id="DVGB01000073">
    <property type="protein sequence ID" value="HIR01792.1"/>
    <property type="molecule type" value="Genomic_DNA"/>
</dbReference>
<evidence type="ECO:0000313" key="9">
    <source>
        <dbReference type="EMBL" id="HIR01792.1"/>
    </source>
</evidence>
<dbReference type="InterPro" id="IPR020069">
    <property type="entry name" value="Ribosomal_bL9_C"/>
</dbReference>
<evidence type="ECO:0000256" key="3">
    <source>
        <dbReference type="ARBA" id="ARBA00022884"/>
    </source>
</evidence>
<dbReference type="GO" id="GO:0003735">
    <property type="term" value="F:structural constituent of ribosome"/>
    <property type="evidence" value="ECO:0007669"/>
    <property type="project" value="InterPro"/>
</dbReference>
<keyword evidence="3 7" id="KW-0694">RNA-binding</keyword>
<dbReference type="GO" id="GO:0019843">
    <property type="term" value="F:rRNA binding"/>
    <property type="evidence" value="ECO:0007669"/>
    <property type="project" value="UniProtKB-UniRule"/>
</dbReference>
<comment type="caution">
    <text evidence="9">The sequence shown here is derived from an EMBL/GenBank/DDBJ whole genome shotgun (WGS) entry which is preliminary data.</text>
</comment>
<keyword evidence="4 7" id="KW-0689">Ribosomal protein</keyword>
<gene>
    <name evidence="7" type="primary">rplI</name>
    <name evidence="9" type="ORF">IAA69_05975</name>
</gene>
<dbReference type="Pfam" id="PF03948">
    <property type="entry name" value="Ribosomal_L9_C"/>
    <property type="match status" value="1"/>
</dbReference>
<protein>
    <recommendedName>
        <fullName evidence="6 7">Large ribosomal subunit protein bL9</fullName>
    </recommendedName>
</protein>
<dbReference type="SUPFAM" id="SSF55653">
    <property type="entry name" value="Ribosomal protein L9 C-domain"/>
    <property type="match status" value="1"/>
</dbReference>
<dbReference type="InterPro" id="IPR036935">
    <property type="entry name" value="Ribosomal_bL9_N_sf"/>
</dbReference>
<sequence>MKVILLQELRGRGGEGDVITVADGFANNYLLRQGIAVRATKGELKQLEQRRGAIAKREEKRIADAEALKAQLDSTVVPIEAQVGEEGVLFGSVTAPIIADAIQATLGVEVDRKRIELKNPIKTAGEHEVAISLYREIKAIVKLNVQSAEGLAAEAETEVEAEEETPVVEEAAVEAEEEATEEAAE</sequence>
<dbReference type="Gene3D" id="3.10.430.100">
    <property type="entry name" value="Ribosomal protein L9, C-terminal domain"/>
    <property type="match status" value="1"/>
</dbReference>
<dbReference type="AlphaFoldDB" id="A0A9D1A0G5"/>
<comment type="similarity">
    <text evidence="1 7">Belongs to the bacterial ribosomal protein bL9 family.</text>
</comment>
<dbReference type="GO" id="GO:1990904">
    <property type="term" value="C:ribonucleoprotein complex"/>
    <property type="evidence" value="ECO:0007669"/>
    <property type="project" value="UniProtKB-KW"/>
</dbReference>
<dbReference type="Proteomes" id="UP000824261">
    <property type="component" value="Unassembled WGS sequence"/>
</dbReference>
<organism evidence="9 10">
    <name type="scientific">Candidatus Aveggerthella stercoripullorum</name>
    <dbReference type="NCBI Taxonomy" id="2840688"/>
    <lineage>
        <taxon>Bacteria</taxon>
        <taxon>Bacillati</taxon>
        <taxon>Actinomycetota</taxon>
        <taxon>Coriobacteriia</taxon>
        <taxon>Eggerthellales</taxon>
        <taxon>Eggerthellaceae</taxon>
        <taxon>Eggerthellaceae incertae sedis</taxon>
        <taxon>Candidatus Aveggerthella</taxon>
    </lineage>
</organism>
<comment type="function">
    <text evidence="7">Binds to the 23S rRNA.</text>
</comment>
<dbReference type="SUPFAM" id="SSF55658">
    <property type="entry name" value="L9 N-domain-like"/>
    <property type="match status" value="1"/>
</dbReference>
<proteinExistence type="inferred from homology"/>
<evidence type="ECO:0000256" key="2">
    <source>
        <dbReference type="ARBA" id="ARBA00022730"/>
    </source>
</evidence>
<dbReference type="NCBIfam" id="TIGR00158">
    <property type="entry name" value="L9"/>
    <property type="match status" value="1"/>
</dbReference>
<dbReference type="PANTHER" id="PTHR21368">
    <property type="entry name" value="50S RIBOSOMAL PROTEIN L9"/>
    <property type="match status" value="1"/>
</dbReference>
<evidence type="ECO:0000256" key="5">
    <source>
        <dbReference type="ARBA" id="ARBA00023274"/>
    </source>
</evidence>
<reference evidence="9" key="1">
    <citation type="submission" date="2020-10" db="EMBL/GenBank/DDBJ databases">
        <authorList>
            <person name="Gilroy R."/>
        </authorList>
    </citation>
    <scope>NUCLEOTIDE SEQUENCE</scope>
    <source>
        <strain evidence="9">ChiGjej1B1-2707</strain>
    </source>
</reference>
<dbReference type="Pfam" id="PF01281">
    <property type="entry name" value="Ribosomal_L9_N"/>
    <property type="match status" value="1"/>
</dbReference>
<accession>A0A9D1A0G5</accession>
<dbReference type="PROSITE" id="PS00651">
    <property type="entry name" value="RIBOSOMAL_L9"/>
    <property type="match status" value="1"/>
</dbReference>
<name>A0A9D1A0G5_9ACTN</name>
<dbReference type="HAMAP" id="MF_00503">
    <property type="entry name" value="Ribosomal_bL9"/>
    <property type="match status" value="1"/>
</dbReference>
<feature type="domain" description="Ribosomal protein L9" evidence="8">
    <location>
        <begin position="13"/>
        <end position="40"/>
    </location>
</feature>
<dbReference type="InterPro" id="IPR000244">
    <property type="entry name" value="Ribosomal_bL9"/>
</dbReference>
<evidence type="ECO:0000256" key="4">
    <source>
        <dbReference type="ARBA" id="ARBA00022980"/>
    </source>
</evidence>
<dbReference type="InterPro" id="IPR020594">
    <property type="entry name" value="Ribosomal_bL9_bac/chp"/>
</dbReference>
<dbReference type="GO" id="GO:0005840">
    <property type="term" value="C:ribosome"/>
    <property type="evidence" value="ECO:0007669"/>
    <property type="project" value="UniProtKB-KW"/>
</dbReference>
<evidence type="ECO:0000313" key="10">
    <source>
        <dbReference type="Proteomes" id="UP000824261"/>
    </source>
</evidence>
<reference evidence="9" key="2">
    <citation type="journal article" date="2021" name="PeerJ">
        <title>Extensive microbial diversity within the chicken gut microbiome revealed by metagenomics and culture.</title>
        <authorList>
            <person name="Gilroy R."/>
            <person name="Ravi A."/>
            <person name="Getino M."/>
            <person name="Pursley I."/>
            <person name="Horton D.L."/>
            <person name="Alikhan N.F."/>
            <person name="Baker D."/>
            <person name="Gharbi K."/>
            <person name="Hall N."/>
            <person name="Watson M."/>
            <person name="Adriaenssens E.M."/>
            <person name="Foster-Nyarko E."/>
            <person name="Jarju S."/>
            <person name="Secka A."/>
            <person name="Antonio M."/>
            <person name="Oren A."/>
            <person name="Chaudhuri R.R."/>
            <person name="La Ragione R."/>
            <person name="Hildebrand F."/>
            <person name="Pallen M.J."/>
        </authorList>
    </citation>
    <scope>NUCLEOTIDE SEQUENCE</scope>
    <source>
        <strain evidence="9">ChiGjej1B1-2707</strain>
    </source>
</reference>
<dbReference type="GO" id="GO:0006412">
    <property type="term" value="P:translation"/>
    <property type="evidence" value="ECO:0007669"/>
    <property type="project" value="UniProtKB-UniRule"/>
</dbReference>
<dbReference type="InterPro" id="IPR036791">
    <property type="entry name" value="Ribosomal_bL9_C_sf"/>
</dbReference>
<dbReference type="InterPro" id="IPR009027">
    <property type="entry name" value="Ribosomal_bL9/RNase_H1_N"/>
</dbReference>
<dbReference type="InterPro" id="IPR020070">
    <property type="entry name" value="Ribosomal_bL9_N"/>
</dbReference>
<evidence type="ECO:0000259" key="8">
    <source>
        <dbReference type="PROSITE" id="PS00651"/>
    </source>
</evidence>
<evidence type="ECO:0000256" key="6">
    <source>
        <dbReference type="ARBA" id="ARBA00035292"/>
    </source>
</evidence>
<evidence type="ECO:0000256" key="1">
    <source>
        <dbReference type="ARBA" id="ARBA00010605"/>
    </source>
</evidence>